<dbReference type="PANTHER" id="PTHR43429">
    <property type="entry name" value="PYRIDINE NUCLEOTIDE-DISULFIDE OXIDOREDUCTASE DOMAIN-CONTAINING"/>
    <property type="match status" value="1"/>
</dbReference>
<dbReference type="Pfam" id="PF13686">
    <property type="entry name" value="DrsE_2"/>
    <property type="match status" value="1"/>
</dbReference>
<dbReference type="PROSITE" id="PS01148">
    <property type="entry name" value="UPF0033"/>
    <property type="match status" value="1"/>
</dbReference>
<dbReference type="Proteomes" id="UP000010880">
    <property type="component" value="Chromosome"/>
</dbReference>
<feature type="compositionally biased region" description="Polar residues" evidence="7">
    <location>
        <begin position="534"/>
        <end position="548"/>
    </location>
</feature>
<dbReference type="eggNOG" id="COG2210">
    <property type="taxonomic scope" value="Bacteria"/>
</dbReference>
<feature type="domain" description="Rhodanese" evidence="8">
    <location>
        <begin position="442"/>
        <end position="530"/>
    </location>
</feature>
<proteinExistence type="inferred from homology"/>
<keyword evidence="4" id="KW-0274">FAD</keyword>
<dbReference type="AlphaFoldDB" id="L0KCW6"/>
<dbReference type="eggNOG" id="COG0425">
    <property type="taxonomic scope" value="Bacteria"/>
</dbReference>
<evidence type="ECO:0000256" key="7">
    <source>
        <dbReference type="SAM" id="MobiDB-lite"/>
    </source>
</evidence>
<dbReference type="SUPFAM" id="SSF51905">
    <property type="entry name" value="FAD/NAD(P)-binding domain"/>
    <property type="match status" value="2"/>
</dbReference>
<dbReference type="InterPro" id="IPR050260">
    <property type="entry name" value="FAD-bd_OxRdtase"/>
</dbReference>
<dbReference type="KEGG" id="hhl:Halha_2355"/>
<evidence type="ECO:0000256" key="2">
    <source>
        <dbReference type="ARBA" id="ARBA00009130"/>
    </source>
</evidence>
<dbReference type="SUPFAM" id="SSF55424">
    <property type="entry name" value="FAD/NAD-linked reductases, dimerisation (C-terminal) domain"/>
    <property type="match status" value="1"/>
</dbReference>
<dbReference type="eggNOG" id="COG0446">
    <property type="taxonomic scope" value="Bacteria"/>
</dbReference>
<dbReference type="InterPro" id="IPR001763">
    <property type="entry name" value="Rhodanese-like_dom"/>
</dbReference>
<keyword evidence="3" id="KW-0285">Flavoprotein</keyword>
<evidence type="ECO:0000256" key="6">
    <source>
        <dbReference type="ARBA" id="ARBA00023284"/>
    </source>
</evidence>
<dbReference type="HOGENOM" id="CLU_003291_3_1_9"/>
<evidence type="ECO:0000256" key="3">
    <source>
        <dbReference type="ARBA" id="ARBA00022630"/>
    </source>
</evidence>
<protein>
    <submittedName>
        <fullName evidence="9">NAD(FAD)-dependent dehydrogenase</fullName>
    </submittedName>
</protein>
<dbReference type="Gene3D" id="3.40.1260.10">
    <property type="entry name" value="DsrEFH-like"/>
    <property type="match status" value="1"/>
</dbReference>
<evidence type="ECO:0000259" key="8">
    <source>
        <dbReference type="PROSITE" id="PS50206"/>
    </source>
</evidence>
<sequence length="809" mass="88275">MDEEAEIVIFEKGAHISFANCGLPYHIGEVIEEREKLLVQTPEAMKARFDIDVRVKNEVLKIDREAEELEIKDLNSNETYRESYDYVVLSPGADPIKPPLPGMDGEKIFTLRNIPDTDQIKGFVDNNNPQHAVVVGAGYIGVEMAENLHERGLDVSVVEMAPQVLGPIDREMAAQVHNHLRMKGIELYLDNGVAGFADQDKRKKVELQDGTELTTDLVIMSAGVSPNTKLAEEAGLEIGQTRAIKVNDYLQTSDEKIYAIGDAIEVTDVITGQPAHIPLAGPANKQGRIVANNLVGDKEKFKGSQGTAIAKVFDLEVGATGNNEKQLQAAGIDYQVSYINKKNHAGYYPGAVPLMLKILFTPKDGKLLGAQAIGYDGVDKRIDVLATAIRFEKTVFDLQDIDLAYAPPFGSAKDPVNMAGFTAGNILTGKMDVIQWHEIADLDSETIILDVREEIEVQLGKIDNSVNIPLNQLRDRLDELDSDKEIVVYCAVGLRGYIATRILLQNGFNNVKNLAGGYKLYSAVQKDQNEVVDDSTTPNQDKLASISNPEEGQQAEEEIEMATSEGERVKLDACGLQCPGPIMQVSKKLQELNDGDILEVVATDPGFTADIKAWCQSTGNTLLTTGNQGSEFTAEIKKGQSDQPLGNNQSAPAKNGATMVVFEGSLDKAIASFIIANGAASMGKDVTLFFTFWGLNVLRKNQDIDVDKGLMDQMFGKMMPQGSKELPLSNMNMFGMGPKMIRNVMENKGVDSLESLMKQAQENGVRLVACQMTMDMLGIQKEELIDGVEVGGVATFLNSADQSNMSLFI</sequence>
<dbReference type="GO" id="GO:0016491">
    <property type="term" value="F:oxidoreductase activity"/>
    <property type="evidence" value="ECO:0007669"/>
    <property type="project" value="UniProtKB-KW"/>
</dbReference>
<evidence type="ECO:0000256" key="5">
    <source>
        <dbReference type="ARBA" id="ARBA00023002"/>
    </source>
</evidence>
<dbReference type="Gene3D" id="3.50.50.60">
    <property type="entry name" value="FAD/NAD(P)-binding domain"/>
    <property type="match status" value="2"/>
</dbReference>
<keyword evidence="10" id="KW-1185">Reference proteome</keyword>
<dbReference type="PATRIC" id="fig|748449.3.peg.2275"/>
<dbReference type="InterPro" id="IPR032836">
    <property type="entry name" value="DsrE2-like"/>
</dbReference>
<comment type="cofactor">
    <cofactor evidence="1">
        <name>FAD</name>
        <dbReference type="ChEBI" id="CHEBI:57692"/>
    </cofactor>
</comment>
<dbReference type="Gene3D" id="3.40.250.10">
    <property type="entry name" value="Rhodanese-like domain"/>
    <property type="match status" value="1"/>
</dbReference>
<dbReference type="InterPro" id="IPR036188">
    <property type="entry name" value="FAD/NAD-bd_sf"/>
</dbReference>
<dbReference type="PANTHER" id="PTHR43429:SF1">
    <property type="entry name" value="NAD(P)H SULFUR OXIDOREDUCTASE (COA-DEPENDENT)"/>
    <property type="match status" value="1"/>
</dbReference>
<organism evidence="9 10">
    <name type="scientific">Halobacteroides halobius (strain ATCC 35273 / DSM 5150 / MD-1)</name>
    <dbReference type="NCBI Taxonomy" id="748449"/>
    <lineage>
        <taxon>Bacteria</taxon>
        <taxon>Bacillati</taxon>
        <taxon>Bacillota</taxon>
        <taxon>Clostridia</taxon>
        <taxon>Halanaerobiales</taxon>
        <taxon>Halobacteroidaceae</taxon>
        <taxon>Halobacteroides</taxon>
    </lineage>
</organism>
<dbReference type="Pfam" id="PF00581">
    <property type="entry name" value="Rhodanese"/>
    <property type="match status" value="1"/>
</dbReference>
<evidence type="ECO:0000313" key="10">
    <source>
        <dbReference type="Proteomes" id="UP000010880"/>
    </source>
</evidence>
<dbReference type="Pfam" id="PF02852">
    <property type="entry name" value="Pyr_redox_dim"/>
    <property type="match status" value="1"/>
</dbReference>
<dbReference type="Gene3D" id="3.30.110.40">
    <property type="entry name" value="TusA-like domain"/>
    <property type="match status" value="1"/>
</dbReference>
<dbReference type="Pfam" id="PF07992">
    <property type="entry name" value="Pyr_redox_2"/>
    <property type="match status" value="1"/>
</dbReference>
<keyword evidence="6" id="KW-0676">Redox-active center</keyword>
<dbReference type="PRINTS" id="PR00368">
    <property type="entry name" value="FADPNR"/>
</dbReference>
<dbReference type="CDD" id="cd01524">
    <property type="entry name" value="RHOD_Pyr_redox"/>
    <property type="match status" value="1"/>
</dbReference>
<gene>
    <name evidence="9" type="ordered locus">Halha_2355</name>
</gene>
<dbReference type="STRING" id="748449.Halha_2355"/>
<dbReference type="InterPro" id="IPR036868">
    <property type="entry name" value="TusA-like_sf"/>
</dbReference>
<evidence type="ECO:0000256" key="4">
    <source>
        <dbReference type="ARBA" id="ARBA00022827"/>
    </source>
</evidence>
<reference evidence="10" key="1">
    <citation type="submission" date="2012-02" db="EMBL/GenBank/DDBJ databases">
        <title>The complete genome of Halobacteroides halobius DSM 5150.</title>
        <authorList>
            <person name="Lucas S."/>
            <person name="Copeland A."/>
            <person name="Lapidus A."/>
            <person name="Glavina del Rio T."/>
            <person name="Dalin E."/>
            <person name="Tice H."/>
            <person name="Bruce D."/>
            <person name="Goodwin L."/>
            <person name="Pitluck S."/>
            <person name="Peters L."/>
            <person name="Mikhailova N."/>
            <person name="Gu W."/>
            <person name="Kyrpides N."/>
            <person name="Mavromatis K."/>
            <person name="Ivanova N."/>
            <person name="Brettin T."/>
            <person name="Detter J.C."/>
            <person name="Han C."/>
            <person name="Larimer F."/>
            <person name="Land M."/>
            <person name="Hauser L."/>
            <person name="Markowitz V."/>
            <person name="Cheng J.-F."/>
            <person name="Hugenholtz P."/>
            <person name="Woyke T."/>
            <person name="Wu D."/>
            <person name="Tindall B."/>
            <person name="Pomrenke H."/>
            <person name="Brambilla E."/>
            <person name="Klenk H.-P."/>
            <person name="Eisen J.A."/>
        </authorList>
    </citation>
    <scope>NUCLEOTIDE SEQUENCE [LARGE SCALE GENOMIC DNA]</scope>
    <source>
        <strain evidence="10">ATCC 35273 / DSM 5150 / MD-1</strain>
    </source>
</reference>
<dbReference type="PROSITE" id="PS50206">
    <property type="entry name" value="RHODANESE_3"/>
    <property type="match status" value="1"/>
</dbReference>
<dbReference type="SUPFAM" id="SSF52821">
    <property type="entry name" value="Rhodanese/Cell cycle control phosphatase"/>
    <property type="match status" value="1"/>
</dbReference>
<keyword evidence="5" id="KW-0560">Oxidoreductase</keyword>
<dbReference type="InterPro" id="IPR027396">
    <property type="entry name" value="DsrEFH-like"/>
</dbReference>
<feature type="region of interest" description="Disordered" evidence="7">
    <location>
        <begin position="529"/>
        <end position="554"/>
    </location>
</feature>
<dbReference type="SMART" id="SM00450">
    <property type="entry name" value="RHOD"/>
    <property type="match status" value="1"/>
</dbReference>
<dbReference type="InterPro" id="IPR001455">
    <property type="entry name" value="TusA-like"/>
</dbReference>
<dbReference type="EMBL" id="CP003359">
    <property type="protein sequence ID" value="AGB42229.1"/>
    <property type="molecule type" value="Genomic_DNA"/>
</dbReference>
<name>L0KCW6_HALHC</name>
<dbReference type="Pfam" id="PF01206">
    <property type="entry name" value="TusA"/>
    <property type="match status" value="1"/>
</dbReference>
<accession>L0KCW6</accession>
<dbReference type="InterPro" id="IPR016156">
    <property type="entry name" value="FAD/NAD-linked_Rdtase_dimer_sf"/>
</dbReference>
<evidence type="ECO:0000313" key="9">
    <source>
        <dbReference type="EMBL" id="AGB42229.1"/>
    </source>
</evidence>
<dbReference type="InterPro" id="IPR036873">
    <property type="entry name" value="Rhodanese-like_dom_sf"/>
</dbReference>
<dbReference type="eggNOG" id="COG0607">
    <property type="taxonomic scope" value="Bacteria"/>
</dbReference>
<comment type="similarity">
    <text evidence="2">Belongs to the class-III pyridine nucleotide-disulfide oxidoreductase family.</text>
</comment>
<dbReference type="InterPro" id="IPR023753">
    <property type="entry name" value="FAD/NAD-binding_dom"/>
</dbReference>
<dbReference type="InterPro" id="IPR004099">
    <property type="entry name" value="Pyr_nucl-diS_OxRdtase_dimer"/>
</dbReference>
<evidence type="ECO:0000256" key="1">
    <source>
        <dbReference type="ARBA" id="ARBA00001974"/>
    </source>
</evidence>
<dbReference type="SUPFAM" id="SSF75169">
    <property type="entry name" value="DsrEFH-like"/>
    <property type="match status" value="1"/>
</dbReference>
<dbReference type="SUPFAM" id="SSF64307">
    <property type="entry name" value="SirA-like"/>
    <property type="match status" value="1"/>
</dbReference>